<dbReference type="STRING" id="1817895.AUJ95_04695"/>
<organism evidence="9 10">
    <name type="scientific">Candidatus Desantisbacteria bacterium CG2_30_40_21</name>
    <dbReference type="NCBI Taxonomy" id="1817895"/>
    <lineage>
        <taxon>Bacteria</taxon>
        <taxon>Candidatus Desantisiibacteriota</taxon>
    </lineage>
</organism>
<proteinExistence type="predicted"/>
<dbReference type="Pfam" id="PF02665">
    <property type="entry name" value="Nitrate_red_gam"/>
    <property type="match status" value="1"/>
</dbReference>
<keyword evidence="4 7" id="KW-1133">Transmembrane helix</keyword>
<gene>
    <name evidence="9" type="ORF">AUJ95_04695</name>
</gene>
<dbReference type="EMBL" id="MNYI01000124">
    <property type="protein sequence ID" value="OIP40274.1"/>
    <property type="molecule type" value="Genomic_DNA"/>
</dbReference>
<evidence type="ECO:0000256" key="3">
    <source>
        <dbReference type="ARBA" id="ARBA00022692"/>
    </source>
</evidence>
<dbReference type="AlphaFoldDB" id="A0A1J5E6H5"/>
<name>A0A1J5E6H5_9BACT</name>
<dbReference type="InterPro" id="IPR036197">
    <property type="entry name" value="NarG-like_sf"/>
</dbReference>
<dbReference type="Proteomes" id="UP000183085">
    <property type="component" value="Unassembled WGS sequence"/>
</dbReference>
<feature type="transmembrane region" description="Helical" evidence="7">
    <location>
        <begin position="191"/>
        <end position="208"/>
    </location>
</feature>
<dbReference type="GO" id="GO:0005886">
    <property type="term" value="C:plasma membrane"/>
    <property type="evidence" value="ECO:0007669"/>
    <property type="project" value="UniProtKB-SubCell"/>
</dbReference>
<keyword evidence="2" id="KW-1003">Cell membrane</keyword>
<evidence type="ECO:0000256" key="5">
    <source>
        <dbReference type="ARBA" id="ARBA00023002"/>
    </source>
</evidence>
<evidence type="ECO:0000256" key="2">
    <source>
        <dbReference type="ARBA" id="ARBA00022475"/>
    </source>
</evidence>
<evidence type="ECO:0000313" key="9">
    <source>
        <dbReference type="EMBL" id="OIP40274.1"/>
    </source>
</evidence>
<dbReference type="GO" id="GO:0016491">
    <property type="term" value="F:oxidoreductase activity"/>
    <property type="evidence" value="ECO:0007669"/>
    <property type="project" value="UniProtKB-KW"/>
</dbReference>
<evidence type="ECO:0000256" key="7">
    <source>
        <dbReference type="SAM" id="Phobius"/>
    </source>
</evidence>
<dbReference type="InterPro" id="IPR023234">
    <property type="entry name" value="NarG-like_domain"/>
</dbReference>
<evidence type="ECO:0000259" key="8">
    <source>
        <dbReference type="Pfam" id="PF02665"/>
    </source>
</evidence>
<accession>A0A1J5E6H5</accession>
<evidence type="ECO:0000313" key="10">
    <source>
        <dbReference type="Proteomes" id="UP000183085"/>
    </source>
</evidence>
<protein>
    <recommendedName>
        <fullName evidence="8">NarG-like domain-containing protein</fullName>
    </recommendedName>
</protein>
<evidence type="ECO:0000256" key="1">
    <source>
        <dbReference type="ARBA" id="ARBA00004651"/>
    </source>
</evidence>
<keyword evidence="5" id="KW-0560">Oxidoreductase</keyword>
<feature type="transmembrane region" description="Helical" evidence="7">
    <location>
        <begin position="105"/>
        <end position="127"/>
    </location>
</feature>
<reference evidence="9 10" key="1">
    <citation type="journal article" date="2016" name="Environ. Microbiol.">
        <title>Genomic resolution of a cold subsurface aquifer community provides metabolic insights for novel microbes adapted to high CO concentrations.</title>
        <authorList>
            <person name="Probst A.J."/>
            <person name="Castelle C.J."/>
            <person name="Singh A."/>
            <person name="Brown C.T."/>
            <person name="Anantharaman K."/>
            <person name="Sharon I."/>
            <person name="Hug L.A."/>
            <person name="Burstein D."/>
            <person name="Emerson J.B."/>
            <person name="Thomas B.C."/>
            <person name="Banfield J.F."/>
        </authorList>
    </citation>
    <scope>NUCLEOTIDE SEQUENCE [LARGE SCALE GENOMIC DNA]</scope>
    <source>
        <strain evidence="9">CG2_30_40_21</strain>
    </source>
</reference>
<feature type="transmembrane region" description="Helical" evidence="7">
    <location>
        <begin position="6"/>
        <end position="26"/>
    </location>
</feature>
<sequence>MLSTSYIFLAYFAIIIFVFGILCKVWKYAVIPNPLKIPLTPAPTNTIGVILRMVFEVAFFKSLFKSNKFTWLGGCAFHLALLVVLASHIRFFVSPVPEPIMLLQTFLQSISMFIGLLFIAPLVYLFIRRVWVDRTRFVSIFADYFVLILLFLIGLSGITMKYLIRPDLFAVKTFILGLISFSPEPIPTNPIFITHFTLILILLIYFPFSKLMHGCGIFFSPTRNQIDNPREKRLINPWDKRII</sequence>
<evidence type="ECO:0000256" key="6">
    <source>
        <dbReference type="ARBA" id="ARBA00023136"/>
    </source>
</evidence>
<dbReference type="Gene3D" id="1.20.950.20">
    <property type="entry name" value="Transmembrane di-heme cytochromes, Chain C"/>
    <property type="match status" value="1"/>
</dbReference>
<evidence type="ECO:0000256" key="4">
    <source>
        <dbReference type="ARBA" id="ARBA00022989"/>
    </source>
</evidence>
<comment type="caution">
    <text evidence="9">The sequence shown here is derived from an EMBL/GenBank/DDBJ whole genome shotgun (WGS) entry which is preliminary data.</text>
</comment>
<feature type="domain" description="NarG-like" evidence="8">
    <location>
        <begin position="64"/>
        <end position="213"/>
    </location>
</feature>
<dbReference type="SUPFAM" id="SSF103501">
    <property type="entry name" value="Respiratory nitrate reductase 1 gamma chain"/>
    <property type="match status" value="1"/>
</dbReference>
<feature type="transmembrane region" description="Helical" evidence="7">
    <location>
        <begin position="139"/>
        <end position="164"/>
    </location>
</feature>
<comment type="subcellular location">
    <subcellularLocation>
        <location evidence="1">Cell membrane</location>
        <topology evidence="1">Multi-pass membrane protein</topology>
    </subcellularLocation>
</comment>
<keyword evidence="6 7" id="KW-0472">Membrane</keyword>
<feature type="transmembrane region" description="Helical" evidence="7">
    <location>
        <begin position="69"/>
        <end position="93"/>
    </location>
</feature>
<keyword evidence="3 7" id="KW-0812">Transmembrane</keyword>